<keyword evidence="2" id="KW-1185">Reference proteome</keyword>
<accession>A0A183L6T6</accession>
<evidence type="ECO:0000313" key="1">
    <source>
        <dbReference type="EMBL" id="VDP81202.1"/>
    </source>
</evidence>
<reference evidence="1 2" key="2">
    <citation type="submission" date="2018-11" db="EMBL/GenBank/DDBJ databases">
        <authorList>
            <consortium name="Pathogen Informatics"/>
        </authorList>
    </citation>
    <scope>NUCLEOTIDE SEQUENCE [LARGE SCALE GENOMIC DNA]</scope>
    <source>
        <strain evidence="1">Dakar</strain>
        <strain evidence="2">Dakar, Senegal</strain>
    </source>
</reference>
<organism evidence="3">
    <name type="scientific">Schistosoma curassoni</name>
    <dbReference type="NCBI Taxonomy" id="6186"/>
    <lineage>
        <taxon>Eukaryota</taxon>
        <taxon>Metazoa</taxon>
        <taxon>Spiralia</taxon>
        <taxon>Lophotrochozoa</taxon>
        <taxon>Platyhelminthes</taxon>
        <taxon>Trematoda</taxon>
        <taxon>Digenea</taxon>
        <taxon>Strigeidida</taxon>
        <taxon>Schistosomatoidea</taxon>
        <taxon>Schistosomatidae</taxon>
        <taxon>Schistosoma</taxon>
    </lineage>
</organism>
<dbReference type="Proteomes" id="UP000279833">
    <property type="component" value="Unassembled WGS sequence"/>
</dbReference>
<dbReference type="AlphaFoldDB" id="A0A183L6T6"/>
<evidence type="ECO:0000313" key="3">
    <source>
        <dbReference type="WBParaSite" id="SCUD_0002305801-mRNA-1"/>
    </source>
</evidence>
<dbReference type="EMBL" id="UZAK01051833">
    <property type="protein sequence ID" value="VDP81202.1"/>
    <property type="molecule type" value="Genomic_DNA"/>
</dbReference>
<gene>
    <name evidence="1" type="ORF">SCUD_LOCUS23055</name>
</gene>
<protein>
    <submittedName>
        <fullName evidence="3">FH2 domain-containing protein</fullName>
    </submittedName>
</protein>
<name>A0A183L6T6_9TREM</name>
<evidence type="ECO:0000313" key="2">
    <source>
        <dbReference type="Proteomes" id="UP000279833"/>
    </source>
</evidence>
<proteinExistence type="predicted"/>
<sequence length="127" mass="15015">SVALQFLLKNEEATLEHNRTKIKQTLTSTCQEVLCRNKHRHNECIFMETLFWIQEMMEEEKKRKAKNENKNNKNKKIAIKYNGTRADKFKARVEYTEANKRMEMSIGADWQKFVEELATTVEQSLTG</sequence>
<reference evidence="3" key="1">
    <citation type="submission" date="2016-06" db="UniProtKB">
        <authorList>
            <consortium name="WormBaseParasite"/>
        </authorList>
    </citation>
    <scope>IDENTIFICATION</scope>
</reference>
<dbReference type="WBParaSite" id="SCUD_0002305801-mRNA-1">
    <property type="protein sequence ID" value="SCUD_0002305801-mRNA-1"/>
    <property type="gene ID" value="SCUD_0002305801"/>
</dbReference>